<dbReference type="Gene3D" id="3.10.100.10">
    <property type="entry name" value="Mannose-Binding Protein A, subunit A"/>
    <property type="match status" value="1"/>
</dbReference>
<evidence type="ECO:0000256" key="12">
    <source>
        <dbReference type="SAM" id="MobiDB-lite"/>
    </source>
</evidence>
<dbReference type="GO" id="GO:0007155">
    <property type="term" value="P:cell adhesion"/>
    <property type="evidence" value="ECO:0007669"/>
    <property type="project" value="InterPro"/>
</dbReference>
<evidence type="ECO:0000256" key="9">
    <source>
        <dbReference type="ARBA" id="ARBA00023170"/>
    </source>
</evidence>
<feature type="signal peptide" evidence="14">
    <location>
        <begin position="1"/>
        <end position="26"/>
    </location>
</feature>
<feature type="chain" id="PRO_5027054066" evidence="14">
    <location>
        <begin position="27"/>
        <end position="305"/>
    </location>
</feature>
<keyword evidence="6 13" id="KW-1133">Transmembrane helix</keyword>
<evidence type="ECO:0000259" key="15">
    <source>
        <dbReference type="PROSITE" id="PS50963"/>
    </source>
</evidence>
<gene>
    <name evidence="17" type="primary">LYVE1</name>
</gene>
<evidence type="ECO:0000313" key="16">
    <source>
        <dbReference type="Proteomes" id="UP000504612"/>
    </source>
</evidence>
<dbReference type="KEGG" id="nss:113410321"/>
<organism evidence="16 17">
    <name type="scientific">Notechis scutatus</name>
    <name type="common">mainland tiger snake</name>
    <dbReference type="NCBI Taxonomy" id="8663"/>
    <lineage>
        <taxon>Eukaryota</taxon>
        <taxon>Metazoa</taxon>
        <taxon>Chordata</taxon>
        <taxon>Craniata</taxon>
        <taxon>Vertebrata</taxon>
        <taxon>Euteleostomi</taxon>
        <taxon>Lepidosauria</taxon>
        <taxon>Squamata</taxon>
        <taxon>Bifurcata</taxon>
        <taxon>Unidentata</taxon>
        <taxon>Episquamata</taxon>
        <taxon>Toxicofera</taxon>
        <taxon>Serpentes</taxon>
        <taxon>Colubroidea</taxon>
        <taxon>Elapidae</taxon>
        <taxon>Hydrophiinae</taxon>
        <taxon>Notechis</taxon>
    </lineage>
</organism>
<evidence type="ECO:0000256" key="7">
    <source>
        <dbReference type="ARBA" id="ARBA00023136"/>
    </source>
</evidence>
<protein>
    <submittedName>
        <fullName evidence="17">Lymphatic vessel endothelial hyaluronic acid receptor 1 isoform X1</fullName>
    </submittedName>
</protein>
<dbReference type="GeneID" id="113410321"/>
<dbReference type="SUPFAM" id="SSF56436">
    <property type="entry name" value="C-type lectin-like"/>
    <property type="match status" value="1"/>
</dbReference>
<keyword evidence="4 13" id="KW-0812">Transmembrane</keyword>
<dbReference type="Pfam" id="PF00193">
    <property type="entry name" value="Xlink"/>
    <property type="match status" value="1"/>
</dbReference>
<proteinExistence type="predicted"/>
<comment type="caution">
    <text evidence="11">Lacks conserved residue(s) required for the propagation of feature annotation.</text>
</comment>
<evidence type="ECO:0000256" key="8">
    <source>
        <dbReference type="ARBA" id="ARBA00023157"/>
    </source>
</evidence>
<evidence type="ECO:0000256" key="14">
    <source>
        <dbReference type="SAM" id="SignalP"/>
    </source>
</evidence>
<dbReference type="InterPro" id="IPR043210">
    <property type="entry name" value="CD44_antigen-like"/>
</dbReference>
<dbReference type="GO" id="GO:0005886">
    <property type="term" value="C:plasma membrane"/>
    <property type="evidence" value="ECO:0007669"/>
    <property type="project" value="TreeGrafter"/>
</dbReference>
<keyword evidence="10" id="KW-0325">Glycoprotein</keyword>
<evidence type="ECO:0000256" key="10">
    <source>
        <dbReference type="ARBA" id="ARBA00023180"/>
    </source>
</evidence>
<feature type="disulfide bond" evidence="11">
    <location>
        <begin position="84"/>
        <end position="105"/>
    </location>
</feature>
<dbReference type="PANTHER" id="PTHR10225">
    <property type="entry name" value="HYALURONAN RECEPTOR"/>
    <property type="match status" value="1"/>
</dbReference>
<keyword evidence="16" id="KW-1185">Reference proteome</keyword>
<comment type="subcellular location">
    <subcellularLocation>
        <location evidence="1">Membrane</location>
        <topology evidence="1">Single-pass membrane protein</topology>
    </subcellularLocation>
    <subcellularLocation>
        <location evidence="2">Secreted</location>
    </subcellularLocation>
</comment>
<dbReference type="InterPro" id="IPR016186">
    <property type="entry name" value="C-type_lectin-like/link_sf"/>
</dbReference>
<dbReference type="PANTHER" id="PTHR10225:SF2">
    <property type="entry name" value="LYMPHATIC VESSEL ENDOTHELIAL HYALURONIC ACID RECEPTOR 1"/>
    <property type="match status" value="1"/>
</dbReference>
<keyword evidence="8 11" id="KW-1015">Disulfide bond</keyword>
<keyword evidence="3" id="KW-0964">Secreted</keyword>
<evidence type="ECO:0000313" key="17">
    <source>
        <dbReference type="RefSeq" id="XP_026520629.1"/>
    </source>
</evidence>
<feature type="transmembrane region" description="Helical" evidence="13">
    <location>
        <begin position="219"/>
        <end position="245"/>
    </location>
</feature>
<evidence type="ECO:0000256" key="3">
    <source>
        <dbReference type="ARBA" id="ARBA00022525"/>
    </source>
</evidence>
<dbReference type="InterPro" id="IPR000538">
    <property type="entry name" value="Link_dom"/>
</dbReference>
<dbReference type="InterPro" id="IPR016187">
    <property type="entry name" value="CTDL_fold"/>
</dbReference>
<evidence type="ECO:0000256" key="11">
    <source>
        <dbReference type="PROSITE-ProRule" id="PRU00323"/>
    </source>
</evidence>
<keyword evidence="9 17" id="KW-0675">Receptor</keyword>
<sequence length="305" mass="34272">MAFHGRTVSFFFSIWVANFMTQGTILLKDIRTSNCRIAGITVAADKNNIHFNFIEAQSVCRQLGLMVAPESKVETAWKHGFETCSFGWVAEGYTVISRITPNEKCGQNNTGIRTWRMHLDRKARVYCYNSSDTWINSCIPEESTVALTDSSTEMNPTLTASFQDTSTGVDTTHLQQTQKPSKYRIICVTETLPPEPIPEKENLLFTDKRTAFKNEGVPFGAVPIVLLVLALFFCTTAMVLAVCYIKKYKKTSLFSSKEKKDEIETKNIKELNAKNQPPELGLKNGKKEEVEVKSEPSVKCLEAEV</sequence>
<evidence type="ECO:0000256" key="6">
    <source>
        <dbReference type="ARBA" id="ARBA00022989"/>
    </source>
</evidence>
<keyword evidence="7 13" id="KW-0472">Membrane</keyword>
<evidence type="ECO:0000256" key="5">
    <source>
        <dbReference type="ARBA" id="ARBA00022729"/>
    </source>
</evidence>
<evidence type="ECO:0000256" key="2">
    <source>
        <dbReference type="ARBA" id="ARBA00004613"/>
    </source>
</evidence>
<feature type="region of interest" description="Disordered" evidence="12">
    <location>
        <begin position="268"/>
        <end position="288"/>
    </location>
</feature>
<evidence type="ECO:0000256" key="13">
    <source>
        <dbReference type="SAM" id="Phobius"/>
    </source>
</evidence>
<feature type="domain" description="Link" evidence="15">
    <location>
        <begin position="38"/>
        <end position="129"/>
    </location>
</feature>
<dbReference type="RefSeq" id="XP_026520629.1">
    <property type="nucleotide sequence ID" value="XM_026664844.1"/>
</dbReference>
<reference evidence="17" key="1">
    <citation type="submission" date="2025-08" db="UniProtKB">
        <authorList>
            <consortium name="RefSeq"/>
        </authorList>
    </citation>
    <scope>IDENTIFICATION</scope>
</reference>
<evidence type="ECO:0000256" key="4">
    <source>
        <dbReference type="ARBA" id="ARBA00022692"/>
    </source>
</evidence>
<name>A0A6J1TYG8_9SAUR</name>
<accession>A0A6J1TYG8</accession>
<dbReference type="Proteomes" id="UP000504612">
    <property type="component" value="Unplaced"/>
</dbReference>
<dbReference type="GO" id="GO:0005576">
    <property type="term" value="C:extracellular region"/>
    <property type="evidence" value="ECO:0007669"/>
    <property type="project" value="UniProtKB-SubCell"/>
</dbReference>
<evidence type="ECO:0000256" key="1">
    <source>
        <dbReference type="ARBA" id="ARBA00004167"/>
    </source>
</evidence>
<dbReference type="AlphaFoldDB" id="A0A6J1TYG8"/>
<dbReference type="PROSITE" id="PS50963">
    <property type="entry name" value="LINK_2"/>
    <property type="match status" value="1"/>
</dbReference>
<dbReference type="CTD" id="10894"/>
<dbReference type="GO" id="GO:0004888">
    <property type="term" value="F:transmembrane signaling receptor activity"/>
    <property type="evidence" value="ECO:0007669"/>
    <property type="project" value="TreeGrafter"/>
</dbReference>
<dbReference type="SMART" id="SM00445">
    <property type="entry name" value="LINK"/>
    <property type="match status" value="1"/>
</dbReference>
<dbReference type="GO" id="GO:0005540">
    <property type="term" value="F:hyaluronic acid binding"/>
    <property type="evidence" value="ECO:0007669"/>
    <property type="project" value="InterPro"/>
</dbReference>
<keyword evidence="5 14" id="KW-0732">Signal</keyword>